<sequence length="78" mass="8287">MLLHAEAATEAEMSAGHAHRAAETGLRGADELNGVAAARERRIARQAGPKLHQLALDLLPVTFDPIRVHQGISAAEMV</sequence>
<keyword evidence="3" id="KW-1185">Reference proteome</keyword>
<evidence type="ECO:0008006" key="4">
    <source>
        <dbReference type="Google" id="ProtNLM"/>
    </source>
</evidence>
<reference evidence="2 3" key="1">
    <citation type="submission" date="2021-01" db="EMBL/GenBank/DDBJ databases">
        <title>Genomic Encyclopedia of Type Strains, Phase IV (KMG-IV): sequencing the most valuable type-strain genomes for metagenomic binning, comparative biology and taxonomic classification.</title>
        <authorList>
            <person name="Goeker M."/>
        </authorList>
    </citation>
    <scope>NUCLEOTIDE SEQUENCE [LARGE SCALE GENOMIC DNA]</scope>
    <source>
        <strain evidence="2 3">DSM 6130</strain>
    </source>
</reference>
<name>A0ABS2T5J1_9HYPH</name>
<proteinExistence type="predicted"/>
<evidence type="ECO:0000313" key="3">
    <source>
        <dbReference type="Proteomes" id="UP000758856"/>
    </source>
</evidence>
<dbReference type="Proteomes" id="UP000758856">
    <property type="component" value="Unassembled WGS sequence"/>
</dbReference>
<feature type="region of interest" description="Disordered" evidence="1">
    <location>
        <begin position="1"/>
        <end position="25"/>
    </location>
</feature>
<dbReference type="RefSeq" id="WP_204949046.1">
    <property type="nucleotide sequence ID" value="NZ_BSFF01000002.1"/>
</dbReference>
<evidence type="ECO:0000313" key="2">
    <source>
        <dbReference type="EMBL" id="MBM7850645.1"/>
    </source>
</evidence>
<gene>
    <name evidence="2" type="ORF">JOD31_000857</name>
</gene>
<comment type="caution">
    <text evidence="2">The sequence shown here is derived from an EMBL/GenBank/DDBJ whole genome shotgun (WGS) entry which is preliminary data.</text>
</comment>
<dbReference type="EMBL" id="JAFBCY010000001">
    <property type="protein sequence ID" value="MBM7850645.1"/>
    <property type="molecule type" value="Genomic_DNA"/>
</dbReference>
<organism evidence="2 3">
    <name type="scientific">Methylopila capsulata</name>
    <dbReference type="NCBI Taxonomy" id="61654"/>
    <lineage>
        <taxon>Bacteria</taxon>
        <taxon>Pseudomonadati</taxon>
        <taxon>Pseudomonadota</taxon>
        <taxon>Alphaproteobacteria</taxon>
        <taxon>Hyphomicrobiales</taxon>
        <taxon>Methylopilaceae</taxon>
        <taxon>Methylopila</taxon>
    </lineage>
</organism>
<accession>A0ABS2T5J1</accession>
<evidence type="ECO:0000256" key="1">
    <source>
        <dbReference type="SAM" id="MobiDB-lite"/>
    </source>
</evidence>
<protein>
    <recommendedName>
        <fullName evidence="4">Transposase</fullName>
    </recommendedName>
</protein>